<gene>
    <name evidence="1" type="ORF">PORY_002369</name>
</gene>
<evidence type="ECO:0000313" key="2">
    <source>
        <dbReference type="Proteomes" id="UP000768646"/>
    </source>
</evidence>
<name>A0ACB7CB83_9ASCO</name>
<dbReference type="EMBL" id="JABTEG010000010">
    <property type="protein sequence ID" value="KAG4304188.1"/>
    <property type="molecule type" value="Genomic_DNA"/>
</dbReference>
<protein>
    <submittedName>
        <fullName evidence="1">Uncharacterized protein</fullName>
    </submittedName>
</protein>
<evidence type="ECO:0000313" key="1">
    <source>
        <dbReference type="EMBL" id="KAG4304188.1"/>
    </source>
</evidence>
<comment type="caution">
    <text evidence="1">The sequence shown here is derived from an EMBL/GenBank/DDBJ whole genome shotgun (WGS) entry which is preliminary data.</text>
</comment>
<keyword evidence="2" id="KW-1185">Reference proteome</keyword>
<reference evidence="1 2" key="1">
    <citation type="journal article" date="2021" name="Commun. Biol.">
        <title>Genomic insights into the host specific adaptation of the Pneumocystis genus.</title>
        <authorList>
            <person name="Cisse O.H."/>
            <person name="Ma L."/>
            <person name="Dekker J.P."/>
            <person name="Khil P.P."/>
            <person name="Youn J.-H."/>
            <person name="Brenchley J.M."/>
            <person name="Blair R."/>
            <person name="Pahar B."/>
            <person name="Chabe M."/>
            <person name="Van Rompay K.K.A."/>
            <person name="Keesler R."/>
            <person name="Sukura A."/>
            <person name="Hirsch V."/>
            <person name="Kutty G."/>
            <person name="Liu Y."/>
            <person name="Peng L."/>
            <person name="Chen J."/>
            <person name="Song J."/>
            <person name="Weissenbacher-Lang C."/>
            <person name="Xu J."/>
            <person name="Upham N.S."/>
            <person name="Stajich J.E."/>
            <person name="Cuomo C.A."/>
            <person name="Cushion M.T."/>
            <person name="Kovacs J.A."/>
        </authorList>
    </citation>
    <scope>NUCLEOTIDE SEQUENCE [LARGE SCALE GENOMIC DNA]</scope>
    <source>
        <strain evidence="1 2">RABM</strain>
    </source>
</reference>
<organism evidence="1 2">
    <name type="scientific">Pneumocystis oryctolagi</name>
    <dbReference type="NCBI Taxonomy" id="42067"/>
    <lineage>
        <taxon>Eukaryota</taxon>
        <taxon>Fungi</taxon>
        <taxon>Dikarya</taxon>
        <taxon>Ascomycota</taxon>
        <taxon>Taphrinomycotina</taxon>
        <taxon>Pneumocystomycetes</taxon>
        <taxon>Pneumocystaceae</taxon>
        <taxon>Pneumocystis</taxon>
    </lineage>
</organism>
<dbReference type="Proteomes" id="UP000768646">
    <property type="component" value="Unassembled WGS sequence"/>
</dbReference>
<proteinExistence type="predicted"/>
<accession>A0ACB7CB83</accession>
<sequence>MPLNILKHKSWNVYNKSNIERVWRDEMLAKKKEEEEEMRVRQADAERRLKILRERSELRRNMTEDGEKWIKKDDLDNFSAEDEHMGYINADSLFSKNEKKRKENDIMLDRELKKKRELLPNKKHINFWEDLESGKVSVDYRNPEYEKERLDTDRKWKDVVSMRLSNSAKEMSPWYSHFSLQSSIQRQKDHQSLEKEMKIQNSIKDFNDPLTIMQTCLKQKKKIKELELNKKKMPYSPSSCRVLEGKYESSSKRQKDYRDINEDIKMLKESRFPEKYEINADPRISNKPSMYYATDYKIVGKYSSQYNPEYVKKHG</sequence>